<name>A0A0J6ZQU5_9FIRM</name>
<comment type="similarity">
    <text evidence="1">Belongs to the LysR transcriptional regulatory family.</text>
</comment>
<dbReference type="AlphaFoldDB" id="A0A0J6ZQU5"/>
<organism evidence="6 7">
    <name type="scientific">Megasphaera cerevisiae DSM 20462</name>
    <dbReference type="NCBI Taxonomy" id="1122219"/>
    <lineage>
        <taxon>Bacteria</taxon>
        <taxon>Bacillati</taxon>
        <taxon>Bacillota</taxon>
        <taxon>Negativicutes</taxon>
        <taxon>Veillonellales</taxon>
        <taxon>Veillonellaceae</taxon>
        <taxon>Megasphaera</taxon>
    </lineage>
</organism>
<evidence type="ECO:0000256" key="1">
    <source>
        <dbReference type="ARBA" id="ARBA00009437"/>
    </source>
</evidence>
<dbReference type="SUPFAM" id="SSF53850">
    <property type="entry name" value="Periplasmic binding protein-like II"/>
    <property type="match status" value="1"/>
</dbReference>
<dbReference type="PANTHER" id="PTHR30346:SF0">
    <property type="entry name" value="HCA OPERON TRANSCRIPTIONAL ACTIVATOR HCAR"/>
    <property type="match status" value="1"/>
</dbReference>
<dbReference type="PANTHER" id="PTHR30346">
    <property type="entry name" value="TRANSCRIPTIONAL DUAL REGULATOR HCAR-RELATED"/>
    <property type="match status" value="1"/>
</dbReference>
<evidence type="ECO:0000256" key="3">
    <source>
        <dbReference type="ARBA" id="ARBA00023125"/>
    </source>
</evidence>
<keyword evidence="7" id="KW-1185">Reference proteome</keyword>
<evidence type="ECO:0000256" key="4">
    <source>
        <dbReference type="ARBA" id="ARBA00023163"/>
    </source>
</evidence>
<protein>
    <submittedName>
        <fullName evidence="6">Transcriptional regulator</fullName>
    </submittedName>
</protein>
<sequence>MEISQPSLSTAIKDLEKEFHITLLERNRHGISFTPAGLEFLHFANRIISQTGQLCDHFNLGVAPHCKLQLSLSGQHYMFTIDALTRYIQSIPAEKKYSISLREGRTSQVIQDVITLQSQIGILFTSYMTKQFLHTLFTKNDLEFIELCRFTPSVYINKNHPLAECGELSIAQLKTYPYIRFEQGQDSRQFSEEIMIPDIKSEQSIYVTDRSALFSIISATDAYTIGTGQLHPSISGQHICSIPLKSPVDMMTVGWIKLKNIVLPREALLFMNKLSTSLAPYK</sequence>
<evidence type="ECO:0000256" key="2">
    <source>
        <dbReference type="ARBA" id="ARBA00023015"/>
    </source>
</evidence>
<keyword evidence="2" id="KW-0805">Transcription regulation</keyword>
<dbReference type="Gene3D" id="1.10.10.10">
    <property type="entry name" value="Winged helix-like DNA-binding domain superfamily/Winged helix DNA-binding domain"/>
    <property type="match status" value="1"/>
</dbReference>
<dbReference type="InterPro" id="IPR005119">
    <property type="entry name" value="LysR_subst-bd"/>
</dbReference>
<dbReference type="Pfam" id="PF00126">
    <property type="entry name" value="HTH_1"/>
    <property type="match status" value="1"/>
</dbReference>
<dbReference type="InterPro" id="IPR000847">
    <property type="entry name" value="LysR_HTH_N"/>
</dbReference>
<proteinExistence type="inferred from homology"/>
<dbReference type="InterPro" id="IPR036390">
    <property type="entry name" value="WH_DNA-bd_sf"/>
</dbReference>
<accession>A0A0J6ZQU5</accession>
<dbReference type="InterPro" id="IPR036388">
    <property type="entry name" value="WH-like_DNA-bd_sf"/>
</dbReference>
<dbReference type="PATRIC" id="fig|1122219.3.peg.2800"/>
<dbReference type="Pfam" id="PF03466">
    <property type="entry name" value="LysR_substrate"/>
    <property type="match status" value="1"/>
</dbReference>
<dbReference type="InParanoid" id="A0A0J6ZQU5"/>
<feature type="domain" description="HTH lysR-type" evidence="5">
    <location>
        <begin position="1"/>
        <end position="34"/>
    </location>
</feature>
<dbReference type="GO" id="GO:0032993">
    <property type="term" value="C:protein-DNA complex"/>
    <property type="evidence" value="ECO:0007669"/>
    <property type="project" value="TreeGrafter"/>
</dbReference>
<keyword evidence="4" id="KW-0804">Transcription</keyword>
<comment type="caution">
    <text evidence="6">The sequence shown here is derived from an EMBL/GenBank/DDBJ whole genome shotgun (WGS) entry which is preliminary data.</text>
</comment>
<dbReference type="PROSITE" id="PS50931">
    <property type="entry name" value="HTH_LYSR"/>
    <property type="match status" value="1"/>
</dbReference>
<dbReference type="EMBL" id="LEKT01000007">
    <property type="protein sequence ID" value="KMO87331.1"/>
    <property type="molecule type" value="Genomic_DNA"/>
</dbReference>
<dbReference type="GO" id="GO:0003700">
    <property type="term" value="F:DNA-binding transcription factor activity"/>
    <property type="evidence" value="ECO:0007669"/>
    <property type="project" value="InterPro"/>
</dbReference>
<gene>
    <name evidence="6" type="ORF">AB840_03525</name>
</gene>
<dbReference type="Proteomes" id="UP000036503">
    <property type="component" value="Unassembled WGS sequence"/>
</dbReference>
<evidence type="ECO:0000259" key="5">
    <source>
        <dbReference type="PROSITE" id="PS50931"/>
    </source>
</evidence>
<dbReference type="GO" id="GO:0003677">
    <property type="term" value="F:DNA binding"/>
    <property type="evidence" value="ECO:0007669"/>
    <property type="project" value="UniProtKB-KW"/>
</dbReference>
<dbReference type="Gene3D" id="3.40.190.290">
    <property type="match status" value="1"/>
</dbReference>
<keyword evidence="3" id="KW-0238">DNA-binding</keyword>
<dbReference type="CDD" id="cd05466">
    <property type="entry name" value="PBP2_LTTR_substrate"/>
    <property type="match status" value="1"/>
</dbReference>
<dbReference type="SUPFAM" id="SSF46785">
    <property type="entry name" value="Winged helix' DNA-binding domain"/>
    <property type="match status" value="1"/>
</dbReference>
<evidence type="ECO:0000313" key="7">
    <source>
        <dbReference type="Proteomes" id="UP000036503"/>
    </source>
</evidence>
<evidence type="ECO:0000313" key="6">
    <source>
        <dbReference type="EMBL" id="KMO87331.1"/>
    </source>
</evidence>
<reference evidence="6 7" key="1">
    <citation type="submission" date="2015-06" db="EMBL/GenBank/DDBJ databases">
        <title>Draft genome sequence of beer spoilage bacterium Megasphaera cerevisiae type strain 20462.</title>
        <authorList>
            <person name="Kutumbaka K."/>
            <person name="Pasmowitz J."/>
            <person name="Mategko J."/>
            <person name="Reyes D."/>
            <person name="Friedrich A."/>
            <person name="Han S."/>
            <person name="Martens-Habbena W."/>
            <person name="Neal-McKinney J."/>
            <person name="Janagama H.K."/>
            <person name="Nadala C."/>
            <person name="Samadpour M."/>
        </authorList>
    </citation>
    <scope>NUCLEOTIDE SEQUENCE [LARGE SCALE GENOMIC DNA]</scope>
    <source>
        <strain evidence="6 7">DSM 20462</strain>
    </source>
</reference>
<dbReference type="STRING" id="39029.BSR42_01615"/>